<protein>
    <submittedName>
        <fullName evidence="9">Four-carbon acid sugar kinase family protein</fullName>
    </submittedName>
</protein>
<feature type="domain" description="Four-carbon acid sugar kinase N-terminal" evidence="7">
    <location>
        <begin position="9"/>
        <end position="243"/>
    </location>
</feature>
<dbReference type="GO" id="GO:0005524">
    <property type="term" value="F:ATP binding"/>
    <property type="evidence" value="ECO:0007669"/>
    <property type="project" value="UniProtKB-KW"/>
</dbReference>
<dbReference type="SUPFAM" id="SSF142764">
    <property type="entry name" value="YgbK-like"/>
    <property type="match status" value="1"/>
</dbReference>
<keyword evidence="6" id="KW-0119">Carbohydrate metabolism</keyword>
<dbReference type="Gene3D" id="3.40.980.20">
    <property type="entry name" value="Four-carbon acid sugar kinase, nucleotide binding domain"/>
    <property type="match status" value="1"/>
</dbReference>
<sequence>MSDTNRPKIIVIDDDPTGSQTVHSCLLLLKWDVATLQQGLLDDSPIFFILANTRSMTPTEAERTTREVCHNLKQAIAAAGIQEYLVVSRSDSTLRGHYPLETDVIAAELGPFDAHFMVPAFFDAGRITLDSTHYIETDGVRTPVHKTEFAKDSVFSYNHSYLPDYVAEKTAGKIEAEQVARFTLDVVRQDKIDHLMELRNNVCVAVDAQTQADLDGFSQGLLAAAAQGKKFLFRSAASLLTSLAALPPQPVAAAEMNRYTRNHKPGVILVGSHVQKTTRQLEYLLQQSNVVGIEVDVSRLRENPNQADAIVADILNQVQAAYGQGQTAAIYTSRKELTFADAATRLAFGEAVSHLLMDIVRGLPADLGFLLSKGGITSNDTLSKGLALTSARLLGQVIPGVSVITTGADHPQFPNLPVVLFPGNVGGDEAVAAAYQRMASC</sequence>
<evidence type="ECO:0000259" key="7">
    <source>
        <dbReference type="Pfam" id="PF07005"/>
    </source>
</evidence>
<evidence type="ECO:0000256" key="3">
    <source>
        <dbReference type="ARBA" id="ARBA00022741"/>
    </source>
</evidence>
<dbReference type="Pfam" id="PF07005">
    <property type="entry name" value="SBD_N"/>
    <property type="match status" value="1"/>
</dbReference>
<dbReference type="GO" id="GO:0016301">
    <property type="term" value="F:kinase activity"/>
    <property type="evidence" value="ECO:0007669"/>
    <property type="project" value="UniProtKB-KW"/>
</dbReference>
<reference evidence="9" key="1">
    <citation type="submission" date="2020-10" db="EMBL/GenBank/DDBJ databases">
        <authorList>
            <person name="Castelo-Branco R."/>
            <person name="Eusebio N."/>
            <person name="Adriana R."/>
            <person name="Vieira A."/>
            <person name="Brugerolle De Fraissinette N."/>
            <person name="Rezende De Castro R."/>
            <person name="Schneider M.P."/>
            <person name="Vasconcelos V."/>
            <person name="Leao P.N."/>
        </authorList>
    </citation>
    <scope>NUCLEOTIDE SEQUENCE</scope>
    <source>
        <strain evidence="9">LEGE 11479</strain>
    </source>
</reference>
<keyword evidence="10" id="KW-1185">Reference proteome</keyword>
<accession>A0A928ZW30</accession>
<dbReference type="InterPro" id="IPR042213">
    <property type="entry name" value="NBD_C_sf"/>
</dbReference>
<keyword evidence="4 9" id="KW-0418">Kinase</keyword>
<evidence type="ECO:0000313" key="9">
    <source>
        <dbReference type="EMBL" id="MBE9068531.1"/>
    </source>
</evidence>
<evidence type="ECO:0000256" key="4">
    <source>
        <dbReference type="ARBA" id="ARBA00022777"/>
    </source>
</evidence>
<evidence type="ECO:0000256" key="2">
    <source>
        <dbReference type="ARBA" id="ARBA00022679"/>
    </source>
</evidence>
<dbReference type="InterPro" id="IPR010737">
    <property type="entry name" value="4-carb_acid_sugar_kinase_N"/>
</dbReference>
<proteinExistence type="inferred from homology"/>
<dbReference type="Gene3D" id="3.40.50.10840">
    <property type="entry name" value="Putative sugar-binding, N-terminal domain"/>
    <property type="match status" value="1"/>
</dbReference>
<comment type="caution">
    <text evidence="9">The sequence shown here is derived from an EMBL/GenBank/DDBJ whole genome shotgun (WGS) entry which is preliminary data.</text>
</comment>
<keyword evidence="5" id="KW-0067">ATP-binding</keyword>
<evidence type="ECO:0000256" key="5">
    <source>
        <dbReference type="ARBA" id="ARBA00022840"/>
    </source>
</evidence>
<feature type="domain" description="Four-carbon acid sugar kinase nucleotide binding" evidence="8">
    <location>
        <begin position="267"/>
        <end position="430"/>
    </location>
</feature>
<keyword evidence="2" id="KW-0808">Transferase</keyword>
<dbReference type="Proteomes" id="UP000615026">
    <property type="component" value="Unassembled WGS sequence"/>
</dbReference>
<evidence type="ECO:0000256" key="6">
    <source>
        <dbReference type="ARBA" id="ARBA00023277"/>
    </source>
</evidence>
<dbReference type="Pfam" id="PF17042">
    <property type="entry name" value="NBD_C"/>
    <property type="match status" value="1"/>
</dbReference>
<organism evidence="9 10">
    <name type="scientific">Leptolyngbya cf. ectocarpi LEGE 11479</name>
    <dbReference type="NCBI Taxonomy" id="1828722"/>
    <lineage>
        <taxon>Bacteria</taxon>
        <taxon>Bacillati</taxon>
        <taxon>Cyanobacteriota</taxon>
        <taxon>Cyanophyceae</taxon>
        <taxon>Leptolyngbyales</taxon>
        <taxon>Leptolyngbyaceae</taxon>
        <taxon>Leptolyngbya group</taxon>
        <taxon>Leptolyngbya</taxon>
    </lineage>
</organism>
<dbReference type="AlphaFoldDB" id="A0A928ZW30"/>
<dbReference type="InterPro" id="IPR031475">
    <property type="entry name" value="NBD_C"/>
</dbReference>
<evidence type="ECO:0000259" key="8">
    <source>
        <dbReference type="Pfam" id="PF17042"/>
    </source>
</evidence>
<keyword evidence="3" id="KW-0547">Nucleotide-binding</keyword>
<dbReference type="RefSeq" id="WP_193994476.1">
    <property type="nucleotide sequence ID" value="NZ_JADEXP010000177.1"/>
</dbReference>
<evidence type="ECO:0000256" key="1">
    <source>
        <dbReference type="ARBA" id="ARBA00005715"/>
    </source>
</evidence>
<gene>
    <name evidence="9" type="ORF">IQ260_17930</name>
</gene>
<evidence type="ECO:0000313" key="10">
    <source>
        <dbReference type="Proteomes" id="UP000615026"/>
    </source>
</evidence>
<comment type="similarity">
    <text evidence="1">Belongs to the four-carbon acid sugar kinase family.</text>
</comment>
<dbReference type="InterPro" id="IPR037051">
    <property type="entry name" value="4-carb_acid_sugar_kinase_N_sf"/>
</dbReference>
<name>A0A928ZW30_LEPEC</name>
<dbReference type="EMBL" id="JADEXP010000177">
    <property type="protein sequence ID" value="MBE9068531.1"/>
    <property type="molecule type" value="Genomic_DNA"/>
</dbReference>